<dbReference type="PANTHER" id="PTHR40094">
    <property type="entry name" value="ALPHA-2-MACROGLOBULIN HOMOLOG"/>
    <property type="match status" value="1"/>
</dbReference>
<keyword evidence="3" id="KW-0175">Coiled coil</keyword>
<organism evidence="7 8">
    <name type="scientific">Pseudomonas syringae pv. primulae</name>
    <dbReference type="NCBI Taxonomy" id="251707"/>
    <lineage>
        <taxon>Bacteria</taxon>
        <taxon>Pseudomonadati</taxon>
        <taxon>Pseudomonadota</taxon>
        <taxon>Gammaproteobacteria</taxon>
        <taxon>Pseudomonadales</taxon>
        <taxon>Pseudomonadaceae</taxon>
        <taxon>Pseudomonas</taxon>
    </lineage>
</organism>
<dbReference type="SMART" id="SM01359">
    <property type="entry name" value="A2M_N_2"/>
    <property type="match status" value="1"/>
</dbReference>
<dbReference type="InterPro" id="IPR021868">
    <property type="entry name" value="Alpha_2_Macroglob_MG3"/>
</dbReference>
<feature type="domain" description="Alpha-2-macroglobulin" evidence="6">
    <location>
        <begin position="1033"/>
        <end position="1122"/>
    </location>
</feature>
<dbReference type="Pfam" id="PF17972">
    <property type="entry name" value="bMG5"/>
    <property type="match status" value="1"/>
</dbReference>
<feature type="region of interest" description="Disordered" evidence="4">
    <location>
        <begin position="91"/>
        <end position="110"/>
    </location>
</feature>
<dbReference type="CDD" id="cd02891">
    <property type="entry name" value="A2M_like"/>
    <property type="match status" value="1"/>
</dbReference>
<keyword evidence="2" id="KW-0732">Signal</keyword>
<accession>A0A3M4RRY9</accession>
<gene>
    <name evidence="7" type="ORF">ALP92_04636</name>
</gene>
<dbReference type="GO" id="GO:0005615">
    <property type="term" value="C:extracellular space"/>
    <property type="evidence" value="ECO:0007669"/>
    <property type="project" value="InterPro"/>
</dbReference>
<evidence type="ECO:0000313" key="8">
    <source>
        <dbReference type="Proteomes" id="UP000276615"/>
    </source>
</evidence>
<dbReference type="Pfam" id="PF11974">
    <property type="entry name" value="bMG3"/>
    <property type="match status" value="1"/>
</dbReference>
<dbReference type="PANTHER" id="PTHR40094:SF1">
    <property type="entry name" value="UBIQUITIN DOMAIN-CONTAINING PROTEIN"/>
    <property type="match status" value="1"/>
</dbReference>
<dbReference type="InterPro" id="IPR049120">
    <property type="entry name" value="A2M_bMG2"/>
</dbReference>
<dbReference type="SMART" id="SM01360">
    <property type="entry name" value="A2M"/>
    <property type="match status" value="1"/>
</dbReference>
<reference evidence="7 8" key="1">
    <citation type="submission" date="2018-08" db="EMBL/GenBank/DDBJ databases">
        <title>Recombination of ecologically and evolutionarily significant loci maintains genetic cohesion in the Pseudomonas syringae species complex.</title>
        <authorList>
            <person name="Dillon M."/>
            <person name="Thakur S."/>
            <person name="Almeida R.N.D."/>
            <person name="Weir B.S."/>
            <person name="Guttman D.S."/>
        </authorList>
    </citation>
    <scope>NUCLEOTIDE SEQUENCE [LARGE SCALE GENOMIC DNA]</scope>
    <source>
        <strain evidence="7 8">ICMP 8670</strain>
    </source>
</reference>
<dbReference type="EMBL" id="RBRQ01000254">
    <property type="protein sequence ID" value="RMR05471.1"/>
    <property type="molecule type" value="Genomic_DNA"/>
</dbReference>
<comment type="caution">
    <text evidence="7">The sequence shown here is derived from an EMBL/GenBank/DDBJ whole genome shotgun (WGS) entry which is preliminary data.</text>
</comment>
<dbReference type="Pfam" id="PF17973">
    <property type="entry name" value="bMG10"/>
    <property type="match status" value="1"/>
</dbReference>
<feature type="non-terminal residue" evidence="7">
    <location>
        <position position="1"/>
    </location>
</feature>
<dbReference type="InterPro" id="IPR008930">
    <property type="entry name" value="Terpenoid_cyclase/PrenylTrfase"/>
</dbReference>
<dbReference type="InterPro" id="IPR001599">
    <property type="entry name" value="Macroglobln_a2"/>
</dbReference>
<dbReference type="InterPro" id="IPR002890">
    <property type="entry name" value="MG2"/>
</dbReference>
<dbReference type="InterPro" id="IPR011625">
    <property type="entry name" value="A2M_N_BRD"/>
</dbReference>
<dbReference type="Gene3D" id="2.60.40.1930">
    <property type="match status" value="1"/>
</dbReference>
<dbReference type="Proteomes" id="UP000276615">
    <property type="component" value="Unassembled WGS sequence"/>
</dbReference>
<dbReference type="InterPro" id="IPR049122">
    <property type="entry name" value="A2MG_CUB"/>
</dbReference>
<feature type="domain" description="Alpha-2-macroglobulin bait region" evidence="5">
    <location>
        <begin position="824"/>
        <end position="972"/>
    </location>
</feature>
<dbReference type="InterPro" id="IPR026284">
    <property type="entry name" value="A2MG_proteobact"/>
</dbReference>
<dbReference type="InterPro" id="IPR040639">
    <property type="entry name" value="A2MG_MG1"/>
</dbReference>
<dbReference type="Pfam" id="PF07678">
    <property type="entry name" value="TED_complement"/>
    <property type="match status" value="1"/>
</dbReference>
<dbReference type="Pfam" id="PF17962">
    <property type="entry name" value="bMG6"/>
    <property type="match status" value="1"/>
</dbReference>
<feature type="region of interest" description="Disordered" evidence="4">
    <location>
        <begin position="1"/>
        <end position="33"/>
    </location>
</feature>
<dbReference type="InterPro" id="IPR047565">
    <property type="entry name" value="Alpha-macroglob_thiol-ester_cl"/>
</dbReference>
<dbReference type="Pfam" id="PF07703">
    <property type="entry name" value="A2M_BRD"/>
    <property type="match status" value="1"/>
</dbReference>
<evidence type="ECO:0000256" key="3">
    <source>
        <dbReference type="SAM" id="Coils"/>
    </source>
</evidence>
<feature type="compositionally biased region" description="Pro residues" evidence="4">
    <location>
        <begin position="1"/>
        <end position="11"/>
    </location>
</feature>
<sequence length="1719" mass="187166">IESPTPSGPKPDLPDNVGTGRRSRKSRGNAALDDLRPECVQTHTYQSDSNTCHHDCYIVALSQPLPMSALMLNKGLFLACALALLSACDSSTPDKPAPATAPTTQATVADTKPKPAVDLAALSKRYAGRELTVIDVSEIQVDGASTLSVSFSVPLDPEQKFAEKLHLVDSKNGKVDGAWELSDNLMELRLRHLEPQRKLVLTVDAGLPAVNKAKLAAEYISRLETRDLQPTVGFASRGSLLPTRLAEGLPVIALNVDKVDVEFFRVKPDAMPNFLAQWDGASSLSSYSSEELLPMADLVYGGRFDLKPARNTRETVLLPIAGIKALQQPGVYLAVMRASGTYSYSQPATLFTLSDIGLSVHRYSNRLDVFTQALEGGKALGDVSVDVYDDNGKVVAQGKTDSDGHAQLPLPAKAAVVLAHKDEQTSMLRLNSSALDLAEFDISGPQAHPLQFFIFGPRDLYRPGETVLLNGLLRDSDGKNVKPQPITVEVRRPDDQVSRKFVWEADSSGFYQYQLQLAEEAPTGRWQLVFDLGDGKPQLYEFKVEDFLPERLALELKGSDEPVAPADNPEFDITGRYLYGAPASGNTLTGQVYVRPLREAVAKLPGYQFGSITEEDLKHDLEVEPITLDAEGHSTLSVQTQWAEAKSPLQLILQASLQESGGRPITRRLVQPIWPAEHLPGVRALFGSSSGGEDYDEEASKGEAQTNGDGPAEFEIVMADAAGNKLAADNVKVRLIRERRDYYWNYSADDGWSYHFNEKFLNLNEETLSITKDSTAKISFPVEWGPYRVEVEDPSTGMISSLRFWAGYRWQDNTDGGAVRPDQVKLALDKPAYNDGDTAKVTVTPPAAGKGYLLIESSEGPLWWKEIDVPAEGKSFEIPLDKQWARHDLYVTALVVRPGERKANVTPKRAVGVLHLPLDRAQRKLALTVTAPEKMRPKQPLKLKVVAKNADGNVPKQVHVLVSAVDVGILNITRYATPDPFASLFGRKQYGADQLDIYGQLIEAGQGRLASMAFGGDALAKGGKRPDTSVTIVALQSAPVTLNEAGEGEVSVDIPDFNGELRVMAQAWTDDRYGMAEAKTVVAAPIIAELSTPRFLAGGDQTSIALDVSNLSGTAQKLDVKISAEGQLSIPGGDQSKPLQLKQGQRVTLKVPVLAQGGLGQGKIKVLVEGLDLPGENLPAFTREWTVGVRPAYPAMLKHYRATLNDQTWSLPDGALEAFEPAGRQALLSLSSRPPLNLGEQIRALKAYPYGCLEQTASGLYPSLYADAATLKRLGLTGEPDAERKRKVEIGIERLLGMQRYNGSFGLWGSDSDEEYWLTAYVTDFLLRARDQGFAVPADSLKKANERLLRYLQDAGQIQVNYSQNAEHTRFAVQAYAGLVLSRSQQAPLAALRSLFDRRSDARSGLPLVQLAVALEKMGDKPRADLALTAGLAVGRKNEWLADYGSSLRDQALILALLEENDIAKDKRDERLFALADEVAASRYLSTQESNSLFLAGRNLLGKPEKDWTASIASGTETRELSNKQPGLKLDGSMLGSPLTVHNQGSEPLYQQLTVSGYPTQAPAAGGENLSIRREYLSLSGAPLNIGALKTGQLVLVHLEIGAKQRVPDALVVDLLPAGLELENQNLAQSSASLEDASEEVKTIRESMENAGIKHQEYRGDRYVAALDIDGNRSVHLLYLARAVTPGTYRVPPPQVESMYRPNWQALGDAPAQMVVKGK</sequence>
<proteinExistence type="inferred from homology"/>
<evidence type="ECO:0000259" key="6">
    <source>
        <dbReference type="SMART" id="SM01360"/>
    </source>
</evidence>
<evidence type="ECO:0000259" key="5">
    <source>
        <dbReference type="SMART" id="SM01359"/>
    </source>
</evidence>
<evidence type="ECO:0000256" key="4">
    <source>
        <dbReference type="SAM" id="MobiDB-lite"/>
    </source>
</evidence>
<dbReference type="Pfam" id="PF17970">
    <property type="entry name" value="bMG1"/>
    <property type="match status" value="1"/>
</dbReference>
<dbReference type="Gene3D" id="1.50.10.20">
    <property type="match status" value="1"/>
</dbReference>
<dbReference type="Pfam" id="PF21142">
    <property type="entry name" value="A2M_bMG2"/>
    <property type="match status" value="1"/>
</dbReference>
<dbReference type="SUPFAM" id="SSF48239">
    <property type="entry name" value="Terpenoid cyclases/Protein prenyltransferases"/>
    <property type="match status" value="1"/>
</dbReference>
<evidence type="ECO:0000313" key="7">
    <source>
        <dbReference type="EMBL" id="RMR05471.1"/>
    </source>
</evidence>
<dbReference type="SMART" id="SM01419">
    <property type="entry name" value="Thiol-ester_cl"/>
    <property type="match status" value="1"/>
</dbReference>
<dbReference type="InterPro" id="IPR041462">
    <property type="entry name" value="Bact_A2M_MG6"/>
</dbReference>
<dbReference type="Pfam" id="PF00207">
    <property type="entry name" value="A2M"/>
    <property type="match status" value="1"/>
</dbReference>
<dbReference type="InterPro" id="IPR011626">
    <property type="entry name" value="Alpha-macroglobulin_TED"/>
</dbReference>
<dbReference type="InterPro" id="IPR041203">
    <property type="entry name" value="Bact_A2M_MG5"/>
</dbReference>
<dbReference type="Pfam" id="PF01835">
    <property type="entry name" value="MG2"/>
    <property type="match status" value="1"/>
</dbReference>
<evidence type="ECO:0000256" key="2">
    <source>
        <dbReference type="ARBA" id="ARBA00022729"/>
    </source>
</evidence>
<feature type="coiled-coil region" evidence="3">
    <location>
        <begin position="1620"/>
        <end position="1654"/>
    </location>
</feature>
<dbReference type="Pfam" id="PF21765">
    <property type="entry name" value="CUB_A2MG"/>
    <property type="match status" value="1"/>
</dbReference>
<dbReference type="PIRSF" id="PIRSF038980">
    <property type="entry name" value="A2M_bac"/>
    <property type="match status" value="1"/>
</dbReference>
<protein>
    <submittedName>
        <fullName evidence="7">Alpha-2-macroglobulin</fullName>
    </submittedName>
</protein>
<dbReference type="InterPro" id="IPR041246">
    <property type="entry name" value="Bact_MG10"/>
</dbReference>
<dbReference type="GO" id="GO:0004866">
    <property type="term" value="F:endopeptidase inhibitor activity"/>
    <property type="evidence" value="ECO:0007669"/>
    <property type="project" value="InterPro"/>
</dbReference>
<dbReference type="InterPro" id="IPR051802">
    <property type="entry name" value="YfhM-like"/>
</dbReference>
<evidence type="ECO:0000256" key="1">
    <source>
        <dbReference type="ARBA" id="ARBA00010556"/>
    </source>
</evidence>
<comment type="similarity">
    <text evidence="1">Belongs to the protease inhibitor I39 (alpha-2-macroglobulin) family. Bacterial alpha-2-macroglobulin subfamily.</text>
</comment>
<name>A0A3M4RRY9_9PSED</name>